<dbReference type="InterPro" id="IPR027417">
    <property type="entry name" value="P-loop_NTPase"/>
</dbReference>
<evidence type="ECO:0008006" key="3">
    <source>
        <dbReference type="Google" id="ProtNLM"/>
    </source>
</evidence>
<protein>
    <recommendedName>
        <fullName evidence="3">Sulfotransferase family protein</fullName>
    </recommendedName>
</protein>
<dbReference type="PANTHER" id="PTHR36978">
    <property type="entry name" value="P-LOOP CONTAINING NUCLEOTIDE TRIPHOSPHATE HYDROLASE"/>
    <property type="match status" value="1"/>
</dbReference>
<keyword evidence="2" id="KW-1185">Reference proteome</keyword>
<organism evidence="1 2">
    <name type="scientific">Allomesorhizobium camelthorni</name>
    <dbReference type="NCBI Taxonomy" id="475069"/>
    <lineage>
        <taxon>Bacteria</taxon>
        <taxon>Pseudomonadati</taxon>
        <taxon>Pseudomonadota</taxon>
        <taxon>Alphaproteobacteria</taxon>
        <taxon>Hyphomicrobiales</taxon>
        <taxon>Phyllobacteriaceae</taxon>
        <taxon>Allomesorhizobium</taxon>
    </lineage>
</organism>
<evidence type="ECO:0000313" key="1">
    <source>
        <dbReference type="EMBL" id="NGO50776.1"/>
    </source>
</evidence>
<sequence>MSKIFGIGWAKTGTTTLGHCFRTLGFNHQSQDLSLVDGIPKDDLSRIMALAQQKETFEDWPWIILYKELDEAFPNSRFVLTVRDTEKWVRSYTNMLANKGTASESTNRIRQILYGLPFPDVTEAQLIERCQRHNQEVQLYFRDRPEDLLIVDWERGDGWKELCDFLGREVPREPFPHANKGKYSSQSMMRRVLTKVMARG</sequence>
<dbReference type="PANTHER" id="PTHR36978:SF4">
    <property type="entry name" value="P-LOOP CONTAINING NUCLEOSIDE TRIPHOSPHATE HYDROLASE PROTEIN"/>
    <property type="match status" value="1"/>
</dbReference>
<dbReference type="Proteomes" id="UP001642900">
    <property type="component" value="Unassembled WGS sequence"/>
</dbReference>
<accession>A0A6G4W955</accession>
<dbReference type="RefSeq" id="WP_165024808.1">
    <property type="nucleotide sequence ID" value="NZ_JAAKZF010000004.1"/>
</dbReference>
<dbReference type="AlphaFoldDB" id="A0A6G4W955"/>
<comment type="caution">
    <text evidence="1">The sequence shown here is derived from an EMBL/GenBank/DDBJ whole genome shotgun (WGS) entry which is preliminary data.</text>
</comment>
<dbReference type="SUPFAM" id="SSF52540">
    <property type="entry name" value="P-loop containing nucleoside triphosphate hydrolases"/>
    <property type="match status" value="1"/>
</dbReference>
<reference evidence="1 2" key="1">
    <citation type="submission" date="2020-02" db="EMBL/GenBank/DDBJ databases">
        <title>Genome sequence of strain CCNWXJ40-4.</title>
        <authorList>
            <person name="Gao J."/>
            <person name="Sun J."/>
        </authorList>
    </citation>
    <scope>NUCLEOTIDE SEQUENCE [LARGE SCALE GENOMIC DNA]</scope>
    <source>
        <strain evidence="1 2">CCNWXJ 40-4</strain>
    </source>
</reference>
<gene>
    <name evidence="1" type="ORF">G6N73_06215</name>
</gene>
<proteinExistence type="predicted"/>
<dbReference type="EMBL" id="JAAKZF010000004">
    <property type="protein sequence ID" value="NGO50776.1"/>
    <property type="molecule type" value="Genomic_DNA"/>
</dbReference>
<dbReference type="Pfam" id="PF17784">
    <property type="entry name" value="Sulfotransfer_4"/>
    <property type="match status" value="1"/>
</dbReference>
<evidence type="ECO:0000313" key="2">
    <source>
        <dbReference type="Proteomes" id="UP001642900"/>
    </source>
</evidence>
<dbReference type="Gene3D" id="3.40.50.300">
    <property type="entry name" value="P-loop containing nucleotide triphosphate hydrolases"/>
    <property type="match status" value="1"/>
</dbReference>
<dbReference type="InterPro" id="IPR040632">
    <property type="entry name" value="Sulfotransfer_4"/>
</dbReference>
<name>A0A6G4W955_9HYPH</name>